<keyword evidence="2 5" id="KW-0645">Protease</keyword>
<dbReference type="PROSITE" id="PS00136">
    <property type="entry name" value="SUBTILASE_ASP"/>
    <property type="match status" value="1"/>
</dbReference>
<dbReference type="GO" id="GO:0004252">
    <property type="term" value="F:serine-type endopeptidase activity"/>
    <property type="evidence" value="ECO:0007669"/>
    <property type="project" value="UniProtKB-UniRule"/>
</dbReference>
<protein>
    <submittedName>
        <fullName evidence="8">Intracellular serine protease</fullName>
        <ecNumber evidence="8">3.4.21.-</ecNumber>
    </submittedName>
</protein>
<dbReference type="InterPro" id="IPR050131">
    <property type="entry name" value="Peptidase_S8_subtilisin-like"/>
</dbReference>
<dbReference type="InterPro" id="IPR015500">
    <property type="entry name" value="Peptidase_S8_subtilisin-rel"/>
</dbReference>
<dbReference type="InterPro" id="IPR023827">
    <property type="entry name" value="Peptidase_S8_Asp-AS"/>
</dbReference>
<name>A0A378TMY5_9MYCO</name>
<reference evidence="8 9" key="1">
    <citation type="submission" date="2018-06" db="EMBL/GenBank/DDBJ databases">
        <authorList>
            <consortium name="Pathogen Informatics"/>
            <person name="Doyle S."/>
        </authorList>
    </citation>
    <scope>NUCLEOTIDE SEQUENCE [LARGE SCALE GENOMIC DNA]</scope>
    <source>
        <strain evidence="8 9">NCTC10821</strain>
    </source>
</reference>
<dbReference type="RefSeq" id="WP_115280460.1">
    <property type="nucleotide sequence ID" value="NZ_AP022600.1"/>
</dbReference>
<dbReference type="EMBL" id="UGQT01000001">
    <property type="protein sequence ID" value="STZ61557.1"/>
    <property type="molecule type" value="Genomic_DNA"/>
</dbReference>
<feature type="active site" description="Charge relay system" evidence="5">
    <location>
        <position position="119"/>
    </location>
</feature>
<evidence type="ECO:0000256" key="5">
    <source>
        <dbReference type="PROSITE-ProRule" id="PRU01240"/>
    </source>
</evidence>
<dbReference type="InterPro" id="IPR023828">
    <property type="entry name" value="Peptidase_S8_Ser-AS"/>
</dbReference>
<dbReference type="InterPro" id="IPR000209">
    <property type="entry name" value="Peptidase_S8/S53_dom"/>
</dbReference>
<dbReference type="Proteomes" id="UP000254978">
    <property type="component" value="Unassembled WGS sequence"/>
</dbReference>
<dbReference type="Gene3D" id="3.40.50.200">
    <property type="entry name" value="Peptidase S8/S53 domain"/>
    <property type="match status" value="1"/>
</dbReference>
<organism evidence="8 9">
    <name type="scientific">Mycolicibacterium tokaiense</name>
    <dbReference type="NCBI Taxonomy" id="39695"/>
    <lineage>
        <taxon>Bacteria</taxon>
        <taxon>Bacillati</taxon>
        <taxon>Actinomycetota</taxon>
        <taxon>Actinomycetes</taxon>
        <taxon>Mycobacteriales</taxon>
        <taxon>Mycobacteriaceae</taxon>
        <taxon>Mycolicibacterium</taxon>
    </lineage>
</organism>
<comment type="similarity">
    <text evidence="1 5 6">Belongs to the peptidase S8 family.</text>
</comment>
<proteinExistence type="inferred from homology"/>
<evidence type="ECO:0000256" key="6">
    <source>
        <dbReference type="RuleBase" id="RU003355"/>
    </source>
</evidence>
<dbReference type="InterPro" id="IPR036852">
    <property type="entry name" value="Peptidase_S8/S53_dom_sf"/>
</dbReference>
<dbReference type="PROSITE" id="PS51892">
    <property type="entry name" value="SUBTILASE"/>
    <property type="match status" value="1"/>
</dbReference>
<keyword evidence="3 5" id="KW-0378">Hydrolase</keyword>
<dbReference type="AlphaFoldDB" id="A0A378TMY5"/>
<keyword evidence="9" id="KW-1185">Reference proteome</keyword>
<evidence type="ECO:0000256" key="1">
    <source>
        <dbReference type="ARBA" id="ARBA00011073"/>
    </source>
</evidence>
<evidence type="ECO:0000256" key="4">
    <source>
        <dbReference type="ARBA" id="ARBA00022825"/>
    </source>
</evidence>
<dbReference type="Pfam" id="PF00082">
    <property type="entry name" value="Peptidase_S8"/>
    <property type="match status" value="1"/>
</dbReference>
<evidence type="ECO:0000256" key="3">
    <source>
        <dbReference type="ARBA" id="ARBA00022801"/>
    </source>
</evidence>
<dbReference type="PRINTS" id="PR00723">
    <property type="entry name" value="SUBTILISIN"/>
</dbReference>
<evidence type="ECO:0000259" key="7">
    <source>
        <dbReference type="Pfam" id="PF00082"/>
    </source>
</evidence>
<dbReference type="OrthoDB" id="9795680at2"/>
<evidence type="ECO:0000313" key="9">
    <source>
        <dbReference type="Proteomes" id="UP000254978"/>
    </source>
</evidence>
<feature type="active site" description="Charge relay system" evidence="5">
    <location>
        <position position="151"/>
    </location>
</feature>
<dbReference type="PANTHER" id="PTHR43806:SF11">
    <property type="entry name" value="CEREVISIN-RELATED"/>
    <property type="match status" value="1"/>
</dbReference>
<evidence type="ECO:0000313" key="8">
    <source>
        <dbReference type="EMBL" id="STZ61557.1"/>
    </source>
</evidence>
<gene>
    <name evidence="8" type="primary">isp</name>
    <name evidence="8" type="ORF">NCTC10821_05112</name>
</gene>
<dbReference type="PANTHER" id="PTHR43806">
    <property type="entry name" value="PEPTIDASE S8"/>
    <property type="match status" value="1"/>
</dbReference>
<feature type="domain" description="Peptidase S8/S53" evidence="7">
    <location>
        <begin position="110"/>
        <end position="385"/>
    </location>
</feature>
<evidence type="ECO:0000256" key="2">
    <source>
        <dbReference type="ARBA" id="ARBA00022670"/>
    </source>
</evidence>
<accession>A0A378TMY5</accession>
<dbReference type="EC" id="3.4.21.-" evidence="8"/>
<dbReference type="PROSITE" id="PS00138">
    <property type="entry name" value="SUBTILASE_SER"/>
    <property type="match status" value="1"/>
</dbReference>
<sequence length="406" mass="41009">MTGVLSRSLHQNTVILRTPGAAARRNPNDGPGASVFEALTPPADITVDVEEQLDRQTLHTILNDPTVVSFAPAMPITLVQPLEATPGFSDDAAVTWGVEAVGATSSPFTGHGVTVAVLDTGIDAGHPAFAGIELVQKDFTGSGSAHDTQGHGTHCAGTIFGRDVDGVRIGVARGVQRALIGKVLGPGGGGSDTLCEAITWAADQGANVISMSLGIDFPGWVEELVAHNGFSIPVATSIALEQYRANIRLFEQLSNLLGARASFAQTVVVVAASGNESGRNQNPPYEINVAPPAASTGVLAVAALGKGTGGLQIAPFSNTRATIAGPGVDVVSAKVGGGTRPLSGTSMATPHVAGVAALWAEKLTAAGQLSPVFLQSKLVGSATMTGLAPGTDSLDVGTGLVQAPTN</sequence>
<dbReference type="GO" id="GO:0006508">
    <property type="term" value="P:proteolysis"/>
    <property type="evidence" value="ECO:0007669"/>
    <property type="project" value="UniProtKB-KW"/>
</dbReference>
<keyword evidence="4 5" id="KW-0720">Serine protease</keyword>
<feature type="active site" description="Charge relay system" evidence="5">
    <location>
        <position position="346"/>
    </location>
</feature>
<dbReference type="CDD" id="cd07480">
    <property type="entry name" value="Peptidases_S8_12"/>
    <property type="match status" value="1"/>
</dbReference>
<dbReference type="SUPFAM" id="SSF52743">
    <property type="entry name" value="Subtilisin-like"/>
    <property type="match status" value="1"/>
</dbReference>